<gene>
    <name evidence="2" type="ORF">ACFOE0_00465</name>
</gene>
<dbReference type="EMBL" id="JBHRTD010000001">
    <property type="protein sequence ID" value="MFC3136664.1"/>
    <property type="molecule type" value="Genomic_DNA"/>
</dbReference>
<accession>A0ABV7G585</accession>
<feature type="region of interest" description="Disordered" evidence="1">
    <location>
        <begin position="33"/>
        <end position="65"/>
    </location>
</feature>
<feature type="compositionally biased region" description="Basic and acidic residues" evidence="1">
    <location>
        <begin position="34"/>
        <end position="44"/>
    </location>
</feature>
<comment type="caution">
    <text evidence="2">The sequence shown here is derived from an EMBL/GenBank/DDBJ whole genome shotgun (WGS) entry which is preliminary data.</text>
</comment>
<organism evidence="2 3">
    <name type="scientific">Shewanella submarina</name>
    <dbReference type="NCBI Taxonomy" id="2016376"/>
    <lineage>
        <taxon>Bacteria</taxon>
        <taxon>Pseudomonadati</taxon>
        <taxon>Pseudomonadota</taxon>
        <taxon>Gammaproteobacteria</taxon>
        <taxon>Alteromonadales</taxon>
        <taxon>Shewanellaceae</taxon>
        <taxon>Shewanella</taxon>
    </lineage>
</organism>
<name>A0ABV7G585_9GAMM</name>
<dbReference type="Proteomes" id="UP001595621">
    <property type="component" value="Unassembled WGS sequence"/>
</dbReference>
<dbReference type="RefSeq" id="WP_248936467.1">
    <property type="nucleotide sequence ID" value="NZ_JAKILF010000005.1"/>
</dbReference>
<sequence>MDKSDASTGDVGFFDYSPGVSIMIVSDTVMLGEQDGKGNQDKAGKNSVTNNGDNNNGDCDANHGG</sequence>
<feature type="compositionally biased region" description="Low complexity" evidence="1">
    <location>
        <begin position="45"/>
        <end position="59"/>
    </location>
</feature>
<proteinExistence type="predicted"/>
<protein>
    <submittedName>
        <fullName evidence="2">Uncharacterized protein</fullName>
    </submittedName>
</protein>
<evidence type="ECO:0000313" key="2">
    <source>
        <dbReference type="EMBL" id="MFC3136664.1"/>
    </source>
</evidence>
<evidence type="ECO:0000313" key="3">
    <source>
        <dbReference type="Proteomes" id="UP001595621"/>
    </source>
</evidence>
<keyword evidence="3" id="KW-1185">Reference proteome</keyword>
<reference evidence="3" key="1">
    <citation type="journal article" date="2019" name="Int. J. Syst. Evol. Microbiol.">
        <title>The Global Catalogue of Microorganisms (GCM) 10K type strain sequencing project: providing services to taxonomists for standard genome sequencing and annotation.</title>
        <authorList>
            <consortium name="The Broad Institute Genomics Platform"/>
            <consortium name="The Broad Institute Genome Sequencing Center for Infectious Disease"/>
            <person name="Wu L."/>
            <person name="Ma J."/>
        </authorList>
    </citation>
    <scope>NUCLEOTIDE SEQUENCE [LARGE SCALE GENOMIC DNA]</scope>
    <source>
        <strain evidence="3">KCTC 52277</strain>
    </source>
</reference>
<evidence type="ECO:0000256" key="1">
    <source>
        <dbReference type="SAM" id="MobiDB-lite"/>
    </source>
</evidence>